<comment type="caution">
    <text evidence="2">The sequence shown here is derived from an EMBL/GenBank/DDBJ whole genome shotgun (WGS) entry which is preliminary data.</text>
</comment>
<feature type="compositionally biased region" description="Basic and acidic residues" evidence="1">
    <location>
        <begin position="609"/>
        <end position="635"/>
    </location>
</feature>
<feature type="region of interest" description="Disordered" evidence="1">
    <location>
        <begin position="537"/>
        <end position="805"/>
    </location>
</feature>
<name>A0A9K3KUX9_9STRA</name>
<accession>A0A9K3KUX9</accession>
<feature type="region of interest" description="Disordered" evidence="1">
    <location>
        <begin position="834"/>
        <end position="900"/>
    </location>
</feature>
<dbReference type="Proteomes" id="UP000693970">
    <property type="component" value="Unassembled WGS sequence"/>
</dbReference>
<feature type="compositionally biased region" description="Polar residues" evidence="1">
    <location>
        <begin position="194"/>
        <end position="203"/>
    </location>
</feature>
<feature type="compositionally biased region" description="Low complexity" evidence="1">
    <location>
        <begin position="850"/>
        <end position="872"/>
    </location>
</feature>
<reference evidence="2" key="2">
    <citation type="submission" date="2021-04" db="EMBL/GenBank/DDBJ databases">
        <authorList>
            <person name="Podell S."/>
        </authorList>
    </citation>
    <scope>NUCLEOTIDE SEQUENCE</scope>
    <source>
        <strain evidence="2">Hildebrandi</strain>
    </source>
</reference>
<feature type="region of interest" description="Disordered" evidence="1">
    <location>
        <begin position="468"/>
        <end position="524"/>
    </location>
</feature>
<dbReference type="EMBL" id="JAGRRH010000019">
    <property type="protein sequence ID" value="KAG7349846.1"/>
    <property type="molecule type" value="Genomic_DNA"/>
</dbReference>
<feature type="compositionally biased region" description="Basic and acidic residues" evidence="1">
    <location>
        <begin position="108"/>
        <end position="118"/>
    </location>
</feature>
<evidence type="ECO:0000313" key="3">
    <source>
        <dbReference type="Proteomes" id="UP000693970"/>
    </source>
</evidence>
<feature type="compositionally biased region" description="Basic and acidic residues" evidence="1">
    <location>
        <begin position="740"/>
        <end position="750"/>
    </location>
</feature>
<reference evidence="2" key="1">
    <citation type="journal article" date="2021" name="Sci. Rep.">
        <title>Diploid genomic architecture of Nitzschia inconspicua, an elite biomass production diatom.</title>
        <authorList>
            <person name="Oliver A."/>
            <person name="Podell S."/>
            <person name="Pinowska A."/>
            <person name="Traller J.C."/>
            <person name="Smith S.R."/>
            <person name="McClure R."/>
            <person name="Beliaev A."/>
            <person name="Bohutskyi P."/>
            <person name="Hill E.A."/>
            <person name="Rabines A."/>
            <person name="Zheng H."/>
            <person name="Allen L.Z."/>
            <person name="Kuo A."/>
            <person name="Grigoriev I.V."/>
            <person name="Allen A.E."/>
            <person name="Hazlebeck D."/>
            <person name="Allen E.E."/>
        </authorList>
    </citation>
    <scope>NUCLEOTIDE SEQUENCE</scope>
    <source>
        <strain evidence="2">Hildebrandi</strain>
    </source>
</reference>
<keyword evidence="3" id="KW-1185">Reference proteome</keyword>
<feature type="region of interest" description="Disordered" evidence="1">
    <location>
        <begin position="384"/>
        <end position="431"/>
    </location>
</feature>
<proteinExistence type="predicted"/>
<feature type="region of interest" description="Disordered" evidence="1">
    <location>
        <begin position="67"/>
        <end position="118"/>
    </location>
</feature>
<feature type="compositionally biased region" description="Basic and acidic residues" evidence="1">
    <location>
        <begin position="567"/>
        <end position="585"/>
    </location>
</feature>
<feature type="compositionally biased region" description="Low complexity" evidence="1">
    <location>
        <begin position="172"/>
        <end position="193"/>
    </location>
</feature>
<evidence type="ECO:0000313" key="2">
    <source>
        <dbReference type="EMBL" id="KAG7349846.1"/>
    </source>
</evidence>
<feature type="compositionally biased region" description="Acidic residues" evidence="1">
    <location>
        <begin position="636"/>
        <end position="645"/>
    </location>
</feature>
<dbReference type="AlphaFoldDB" id="A0A9K3KUX9"/>
<protein>
    <submittedName>
        <fullName evidence="2">Uncharacterized protein</fullName>
    </submittedName>
</protein>
<feature type="compositionally biased region" description="Basic residues" evidence="1">
    <location>
        <begin position="406"/>
        <end position="424"/>
    </location>
</feature>
<feature type="region of interest" description="Disordered" evidence="1">
    <location>
        <begin position="341"/>
        <end position="372"/>
    </location>
</feature>
<feature type="compositionally biased region" description="Basic and acidic residues" evidence="1">
    <location>
        <begin position="708"/>
        <end position="733"/>
    </location>
</feature>
<feature type="compositionally biased region" description="Polar residues" evidence="1">
    <location>
        <begin position="752"/>
        <end position="764"/>
    </location>
</feature>
<feature type="compositionally biased region" description="Polar residues" evidence="1">
    <location>
        <begin position="488"/>
        <end position="500"/>
    </location>
</feature>
<gene>
    <name evidence="2" type="ORF">IV203_012443</name>
</gene>
<feature type="compositionally biased region" description="Polar residues" evidence="1">
    <location>
        <begin position="873"/>
        <end position="895"/>
    </location>
</feature>
<feature type="region of interest" description="Disordered" evidence="1">
    <location>
        <begin position="161"/>
        <end position="305"/>
    </location>
</feature>
<sequence length="933" mass="102438">MAAFLIQTPTGKKEHEGGLNLDNVTEELLNGFFCHYEPPTSENAQFKAARAARAHPEKYAIRPVAKPILRTPTLHPKNRNRGASSSSRLGPKGDAATVGPHGSGKSVTWRDEKTNNDRNKVEKEVVGCAANYCGIFQQGEGLADVFMTPAEKAAAAKKAAAKQTSKKKKNAASDSSIVSTPKSSPSLASQASSMDESVGNNGTNKKRLTPVLTSRNKKNRTDTPSFPMADATPTSAPPSGRVLYDDLGNPITESEVDEETVGFDESVPGTPASQASGRSMDDPPRTPPEGDLDTPTAEKTGAATTMDSHNPLAFFYAVPTAVIGAAVSAAEAVGYKTSSIPKTATEAPSTPVPAASPSILRRPAPSETNSGVLAEYRDEIGMYEPEDYNNPFPNASRDPNSGLAYKRVRSPPARRRQPTPRRVRGMSERYEDELYDDDEYYTGQVMEDGVVVSSLGKVPRQNNSAIDAAAARQSRRHPASRVYRGQDLSPSTITGATSYQYERDASGRRLRPAKSPGRRSDMYSDLTMEEEAYIYYQSPSNNAADEHDRGTQPRRRSRGDVVEEEEARLYYDQERVIKEGRRNRGSDQCSRNSILDEDGDEEELSPRQYAERFGRKRWEGYSEPDEKVAVDTREEQEAEGYDEIPENLSPRHYAEQYRERRTAATREKDASEEISSGRNSSSKKEKKSTSKSSKERRRSSGLDPAVGDSKRDPIPRKSVDPIEAGDTMKKKEPLPPTPRRNADGAEEARSLKPTSSTPASQGSFDFSREALHKRRDVSQDSPLNQFSPRSMATDDEIREEVSSVGMASETIRPLYYVNPFLNVPPAIIEDEEQNLPLDQVPSKEIGGLDPSTLSGSGSTLSSKPSTKSGRSSQRQTTRCENTAQPAIQKSSSGSTRSKKLWKGWKKTIGTVKKIVQDIDEQRIHPPQFGQMKV</sequence>
<feature type="compositionally biased region" description="Basic and acidic residues" evidence="1">
    <location>
        <begin position="652"/>
        <end position="671"/>
    </location>
</feature>
<feature type="compositionally biased region" description="Polar residues" evidence="1">
    <location>
        <begin position="779"/>
        <end position="790"/>
    </location>
</feature>
<evidence type="ECO:0000256" key="1">
    <source>
        <dbReference type="SAM" id="MobiDB-lite"/>
    </source>
</evidence>
<feature type="compositionally biased region" description="Low complexity" evidence="1">
    <location>
        <begin position="343"/>
        <end position="358"/>
    </location>
</feature>
<organism evidence="2 3">
    <name type="scientific">Nitzschia inconspicua</name>
    <dbReference type="NCBI Taxonomy" id="303405"/>
    <lineage>
        <taxon>Eukaryota</taxon>
        <taxon>Sar</taxon>
        <taxon>Stramenopiles</taxon>
        <taxon>Ochrophyta</taxon>
        <taxon>Bacillariophyta</taxon>
        <taxon>Bacillariophyceae</taxon>
        <taxon>Bacillariophycidae</taxon>
        <taxon>Bacillariales</taxon>
        <taxon>Bacillariaceae</taxon>
        <taxon>Nitzschia</taxon>
    </lineage>
</organism>